<proteinExistence type="inferred from homology"/>
<evidence type="ECO:0000256" key="4">
    <source>
        <dbReference type="ARBA" id="ARBA00008391"/>
    </source>
</evidence>
<evidence type="ECO:0000256" key="6">
    <source>
        <dbReference type="ARBA" id="ARBA00011893"/>
    </source>
</evidence>
<comment type="caution">
    <text evidence="12">The sequence shown here is derived from an EMBL/GenBank/DDBJ whole genome shotgun (WGS) entry which is preliminary data.</text>
</comment>
<name>A0AA35X505_GEOBA</name>
<dbReference type="Gene3D" id="3.40.50.2020">
    <property type="match status" value="1"/>
</dbReference>
<keyword evidence="7" id="KW-0963">Cytoplasm</keyword>
<reference evidence="12" key="1">
    <citation type="submission" date="2023-03" db="EMBL/GenBank/DDBJ databases">
        <authorList>
            <person name="Steffen K."/>
            <person name="Cardenas P."/>
        </authorList>
    </citation>
    <scope>NUCLEOTIDE SEQUENCE</scope>
</reference>
<keyword evidence="9" id="KW-0808">Transferase</keyword>
<dbReference type="InterPro" id="IPR029057">
    <property type="entry name" value="PRTase-like"/>
</dbReference>
<keyword evidence="13" id="KW-1185">Reference proteome</keyword>
<evidence type="ECO:0000313" key="13">
    <source>
        <dbReference type="Proteomes" id="UP001174909"/>
    </source>
</evidence>
<evidence type="ECO:0000256" key="9">
    <source>
        <dbReference type="ARBA" id="ARBA00022679"/>
    </source>
</evidence>
<dbReference type="AlphaFoldDB" id="A0AA35X505"/>
<comment type="pathway">
    <text evidence="3">Purine metabolism; AMP biosynthesis via salvage pathway; AMP from adenine: step 1/1.</text>
</comment>
<evidence type="ECO:0000256" key="10">
    <source>
        <dbReference type="ARBA" id="ARBA00022726"/>
    </source>
</evidence>
<dbReference type="EMBL" id="CASHTH010002987">
    <property type="protein sequence ID" value="CAI8038305.1"/>
    <property type="molecule type" value="Genomic_DNA"/>
</dbReference>
<dbReference type="Proteomes" id="UP001174909">
    <property type="component" value="Unassembled WGS sequence"/>
</dbReference>
<dbReference type="EC" id="2.4.2.7" evidence="6"/>
<dbReference type="GO" id="GO:0006166">
    <property type="term" value="P:purine ribonucleoside salvage"/>
    <property type="evidence" value="ECO:0007669"/>
    <property type="project" value="UniProtKB-KW"/>
</dbReference>
<dbReference type="Pfam" id="PF00156">
    <property type="entry name" value="Pribosyltran"/>
    <property type="match status" value="1"/>
</dbReference>
<dbReference type="InterPro" id="IPR050120">
    <property type="entry name" value="Adenine_PRTase"/>
</dbReference>
<evidence type="ECO:0000256" key="2">
    <source>
        <dbReference type="ARBA" id="ARBA00004496"/>
    </source>
</evidence>
<organism evidence="12 13">
    <name type="scientific">Geodia barretti</name>
    <name type="common">Barrett's horny sponge</name>
    <dbReference type="NCBI Taxonomy" id="519541"/>
    <lineage>
        <taxon>Eukaryota</taxon>
        <taxon>Metazoa</taxon>
        <taxon>Porifera</taxon>
        <taxon>Demospongiae</taxon>
        <taxon>Heteroscleromorpha</taxon>
        <taxon>Tetractinellida</taxon>
        <taxon>Astrophorina</taxon>
        <taxon>Geodiidae</taxon>
        <taxon>Geodia</taxon>
    </lineage>
</organism>
<evidence type="ECO:0000256" key="5">
    <source>
        <dbReference type="ARBA" id="ARBA00011738"/>
    </source>
</evidence>
<sequence>MAPRSRGKRYAWLDPSSAYINTHSFNAIIDDLVRPFCVDSIDVVAGIDAAGFVLAGALAVRLNKGVLTLRKGGKVPVAYDVVSMVNYSAQTQELEMRKPAFSSGTKVLLVDQWIETGGTMDAAMRLIERQGGVVAGIAVICVEENTFTNQMRKKYKVSSCVLPDSDLQSQCNQQTLNSFAKFNPESCFPDTDEKN</sequence>
<dbReference type="SUPFAM" id="SSF53271">
    <property type="entry name" value="PRTase-like"/>
    <property type="match status" value="1"/>
</dbReference>
<gene>
    <name evidence="12" type="ORF">GBAR_LOCUS21357</name>
</gene>
<dbReference type="GO" id="GO:0003999">
    <property type="term" value="F:adenine phosphoribosyltransferase activity"/>
    <property type="evidence" value="ECO:0007669"/>
    <property type="project" value="UniProtKB-EC"/>
</dbReference>
<protein>
    <recommendedName>
        <fullName evidence="6">adenine phosphoribosyltransferase</fullName>
        <ecNumber evidence="6">2.4.2.7</ecNumber>
    </recommendedName>
</protein>
<comment type="subcellular location">
    <subcellularLocation>
        <location evidence="2">Cytoplasm</location>
    </subcellularLocation>
</comment>
<dbReference type="PANTHER" id="PTHR11776">
    <property type="entry name" value="ADENINE PHOSPHORIBOSYLTRANSFERASE"/>
    <property type="match status" value="1"/>
</dbReference>
<dbReference type="CDD" id="cd06223">
    <property type="entry name" value="PRTases_typeI"/>
    <property type="match status" value="1"/>
</dbReference>
<comment type="catalytic activity">
    <reaction evidence="1">
        <text>AMP + diphosphate = 5-phospho-alpha-D-ribose 1-diphosphate + adenine</text>
        <dbReference type="Rhea" id="RHEA:16609"/>
        <dbReference type="ChEBI" id="CHEBI:16708"/>
        <dbReference type="ChEBI" id="CHEBI:33019"/>
        <dbReference type="ChEBI" id="CHEBI:58017"/>
        <dbReference type="ChEBI" id="CHEBI:456215"/>
        <dbReference type="EC" id="2.4.2.7"/>
    </reaction>
</comment>
<comment type="similarity">
    <text evidence="4">Belongs to the purine/pyrimidine phosphoribosyltransferase family.</text>
</comment>
<dbReference type="GO" id="GO:0005737">
    <property type="term" value="C:cytoplasm"/>
    <property type="evidence" value="ECO:0007669"/>
    <property type="project" value="UniProtKB-SubCell"/>
</dbReference>
<keyword evidence="10" id="KW-0660">Purine salvage</keyword>
<evidence type="ECO:0000313" key="12">
    <source>
        <dbReference type="EMBL" id="CAI8038305.1"/>
    </source>
</evidence>
<evidence type="ECO:0000256" key="8">
    <source>
        <dbReference type="ARBA" id="ARBA00022676"/>
    </source>
</evidence>
<evidence type="ECO:0000256" key="3">
    <source>
        <dbReference type="ARBA" id="ARBA00004659"/>
    </source>
</evidence>
<dbReference type="PANTHER" id="PTHR11776:SF7">
    <property type="entry name" value="PHOSPHORIBOSYLTRANSFERASE DOMAIN-CONTAINING PROTEIN"/>
    <property type="match status" value="1"/>
</dbReference>
<evidence type="ECO:0000256" key="7">
    <source>
        <dbReference type="ARBA" id="ARBA00022490"/>
    </source>
</evidence>
<evidence type="ECO:0000256" key="1">
    <source>
        <dbReference type="ARBA" id="ARBA00000868"/>
    </source>
</evidence>
<dbReference type="InterPro" id="IPR000836">
    <property type="entry name" value="PRTase_dom"/>
</dbReference>
<evidence type="ECO:0000259" key="11">
    <source>
        <dbReference type="Pfam" id="PF00156"/>
    </source>
</evidence>
<feature type="domain" description="Phosphoribosyltransferase" evidence="11">
    <location>
        <begin position="40"/>
        <end position="160"/>
    </location>
</feature>
<accession>A0AA35X505</accession>
<keyword evidence="8 12" id="KW-0328">Glycosyltransferase</keyword>
<comment type="subunit">
    <text evidence="5">Homodimer.</text>
</comment>